<evidence type="ECO:0000256" key="2">
    <source>
        <dbReference type="ARBA" id="ARBA00023015"/>
    </source>
</evidence>
<evidence type="ECO:0000256" key="3">
    <source>
        <dbReference type="ARBA" id="ARBA00023125"/>
    </source>
</evidence>
<evidence type="ECO:0000256" key="4">
    <source>
        <dbReference type="ARBA" id="ARBA00023163"/>
    </source>
</evidence>
<evidence type="ECO:0000259" key="5">
    <source>
        <dbReference type="Pfam" id="PF13693"/>
    </source>
</evidence>
<dbReference type="AlphaFoldDB" id="A0A318MUG2"/>
<protein>
    <submittedName>
        <fullName evidence="6">DNA-binding protein</fullName>
    </submittedName>
</protein>
<organism evidence="6 7">
    <name type="scientific">Frischella perrara</name>
    <dbReference type="NCBI Taxonomy" id="1267021"/>
    <lineage>
        <taxon>Bacteria</taxon>
        <taxon>Pseudomonadati</taxon>
        <taxon>Pseudomonadota</taxon>
        <taxon>Gammaproteobacteria</taxon>
        <taxon>Orbales</taxon>
        <taxon>Orbaceae</taxon>
        <taxon>Frischella</taxon>
    </lineage>
</organism>
<dbReference type="Pfam" id="PF13693">
    <property type="entry name" value="HTH_35"/>
    <property type="match status" value="1"/>
</dbReference>
<dbReference type="Gene3D" id="1.10.260.40">
    <property type="entry name" value="lambda repressor-like DNA-binding domains"/>
    <property type="match status" value="1"/>
</dbReference>
<keyword evidence="2" id="KW-0805">Transcription regulation</keyword>
<keyword evidence="4" id="KW-0804">Transcription</keyword>
<evidence type="ECO:0000313" key="6">
    <source>
        <dbReference type="EMBL" id="PXY94753.1"/>
    </source>
</evidence>
<comment type="similarity">
    <text evidence="1">Belongs to the ner transcriptional regulatory family.</text>
</comment>
<feature type="domain" description="Ner winged helix-turn-helix DNA-binding" evidence="5">
    <location>
        <begin position="5"/>
        <end position="69"/>
    </location>
</feature>
<dbReference type="SUPFAM" id="SSF47413">
    <property type="entry name" value="lambda repressor-like DNA-binding domains"/>
    <property type="match status" value="1"/>
</dbReference>
<accession>A0A318MUG2</accession>
<comment type="caution">
    <text evidence="6">The sequence shown here is derived from an EMBL/GenBank/DDBJ whole genome shotgun (WGS) entry which is preliminary data.</text>
</comment>
<dbReference type="GO" id="GO:0003677">
    <property type="term" value="F:DNA binding"/>
    <property type="evidence" value="ECO:0007669"/>
    <property type="project" value="UniProtKB-KW"/>
</dbReference>
<evidence type="ECO:0000313" key="7">
    <source>
        <dbReference type="Proteomes" id="UP000247838"/>
    </source>
</evidence>
<evidence type="ECO:0000256" key="1">
    <source>
        <dbReference type="ARBA" id="ARBA00006157"/>
    </source>
</evidence>
<reference evidence="6 7" key="1">
    <citation type="submission" date="2018-05" db="EMBL/GenBank/DDBJ databases">
        <title>Reference genomes for bee gut microbiota database.</title>
        <authorList>
            <person name="Ellegaard K.M."/>
        </authorList>
    </citation>
    <scope>NUCLEOTIDE SEQUENCE [LARGE SCALE GENOMIC DNA]</scope>
    <source>
        <strain evidence="6 7">ESL0167</strain>
    </source>
</reference>
<dbReference type="InterPro" id="IPR038722">
    <property type="entry name" value="Ner_HTH_dom"/>
</dbReference>
<sequence length="70" mass="8113">MMNKDWQRADIIAAIKKRKKSLRSLSLEAGLAQDTLRNALERKWPKGERIIAQAIGIPPEIIWPSRYNKK</sequence>
<dbReference type="Proteomes" id="UP000247838">
    <property type="component" value="Unassembled WGS sequence"/>
</dbReference>
<keyword evidence="3 6" id="KW-0238">DNA-binding</keyword>
<dbReference type="EMBL" id="QGLM01000017">
    <property type="protein sequence ID" value="PXY94753.1"/>
    <property type="molecule type" value="Genomic_DNA"/>
</dbReference>
<proteinExistence type="inferred from homology"/>
<gene>
    <name evidence="6" type="ORF">DKK76_07075</name>
</gene>
<dbReference type="InterPro" id="IPR010982">
    <property type="entry name" value="Lambda_DNA-bd_dom_sf"/>
</dbReference>
<name>A0A318MUG2_FRIPE</name>